<dbReference type="Pfam" id="PF08650">
    <property type="entry name" value="DASH_Dad4"/>
    <property type="match status" value="1"/>
</dbReference>
<evidence type="ECO:0000256" key="2">
    <source>
        <dbReference type="ARBA" id="ARBA00004186"/>
    </source>
</evidence>
<evidence type="ECO:0000256" key="16">
    <source>
        <dbReference type="ARBA" id="ARBA00030569"/>
    </source>
</evidence>
<evidence type="ECO:0000256" key="13">
    <source>
        <dbReference type="ARBA" id="ARBA00023242"/>
    </source>
</evidence>
<evidence type="ECO:0000256" key="3">
    <source>
        <dbReference type="ARBA" id="ARBA00004629"/>
    </source>
</evidence>
<accession>A0A4U0USK4</accession>
<dbReference type="Proteomes" id="UP000310066">
    <property type="component" value="Unassembled WGS sequence"/>
</dbReference>
<keyword evidence="6" id="KW-0158">Chromosome</keyword>
<evidence type="ECO:0000313" key="18">
    <source>
        <dbReference type="Proteomes" id="UP000310066"/>
    </source>
</evidence>
<dbReference type="EMBL" id="NAJP01000048">
    <property type="protein sequence ID" value="TKA37985.1"/>
    <property type="molecule type" value="Genomic_DNA"/>
</dbReference>
<keyword evidence="10" id="KW-0498">Mitosis</keyword>
<keyword evidence="14" id="KW-0131">Cell cycle</keyword>
<dbReference type="OrthoDB" id="5516652at2759"/>
<keyword evidence="13" id="KW-0539">Nucleus</keyword>
<comment type="caution">
    <text evidence="17">The sequence shown here is derived from an EMBL/GenBank/DDBJ whole genome shotgun (WGS) entry which is preliminary data.</text>
</comment>
<keyword evidence="7" id="KW-0963">Cytoplasm</keyword>
<dbReference type="GO" id="GO:0051301">
    <property type="term" value="P:cell division"/>
    <property type="evidence" value="ECO:0007669"/>
    <property type="project" value="UniProtKB-KW"/>
</dbReference>
<comment type="similarity">
    <text evidence="4">Belongs to the DASH complex DAD4 family.</text>
</comment>
<evidence type="ECO:0000256" key="1">
    <source>
        <dbReference type="ARBA" id="ARBA00004123"/>
    </source>
</evidence>
<protein>
    <recommendedName>
        <fullName evidence="5">DASH complex subunit DAD4</fullName>
    </recommendedName>
    <alternativeName>
        <fullName evidence="16">Outer kinetochore protein DAD4</fullName>
    </alternativeName>
</protein>
<keyword evidence="15" id="KW-0137">Centromere</keyword>
<reference evidence="17 18" key="1">
    <citation type="submission" date="2017-03" db="EMBL/GenBank/DDBJ databases">
        <title>Genomes of endolithic fungi from Antarctica.</title>
        <authorList>
            <person name="Coleine C."/>
            <person name="Masonjones S."/>
            <person name="Stajich J.E."/>
        </authorList>
    </citation>
    <scope>NUCLEOTIDE SEQUENCE [LARGE SCALE GENOMIC DNA]</scope>
    <source>
        <strain evidence="17 18">CCFEE 5311</strain>
    </source>
</reference>
<evidence type="ECO:0000256" key="12">
    <source>
        <dbReference type="ARBA" id="ARBA00023212"/>
    </source>
</evidence>
<evidence type="ECO:0000256" key="4">
    <source>
        <dbReference type="ARBA" id="ARBA00009754"/>
    </source>
</evidence>
<evidence type="ECO:0000256" key="7">
    <source>
        <dbReference type="ARBA" id="ARBA00022490"/>
    </source>
</evidence>
<dbReference type="GO" id="GO:0005874">
    <property type="term" value="C:microtubule"/>
    <property type="evidence" value="ECO:0007669"/>
    <property type="project" value="UniProtKB-KW"/>
</dbReference>
<evidence type="ECO:0000256" key="5">
    <source>
        <dbReference type="ARBA" id="ARBA00020259"/>
    </source>
</evidence>
<keyword evidence="11" id="KW-0995">Kinetochore</keyword>
<dbReference type="InterPro" id="IPR013959">
    <property type="entry name" value="DASH_Dad4"/>
</dbReference>
<comment type="subcellular location">
    <subcellularLocation>
        <location evidence="3">Chromosome</location>
        <location evidence="3">Centromere</location>
        <location evidence="3">Kinetochore</location>
    </subcellularLocation>
    <subcellularLocation>
        <location evidence="2">Cytoplasm</location>
        <location evidence="2">Cytoskeleton</location>
        <location evidence="2">Spindle</location>
    </subcellularLocation>
    <subcellularLocation>
        <location evidence="1">Nucleus</location>
    </subcellularLocation>
</comment>
<evidence type="ECO:0000256" key="8">
    <source>
        <dbReference type="ARBA" id="ARBA00022618"/>
    </source>
</evidence>
<dbReference type="AlphaFoldDB" id="A0A4U0USK4"/>
<evidence type="ECO:0000256" key="6">
    <source>
        <dbReference type="ARBA" id="ARBA00022454"/>
    </source>
</evidence>
<dbReference type="PANTHER" id="PTHR28222">
    <property type="entry name" value="DASH COMPLEX SUBUNIT DAD4"/>
    <property type="match status" value="1"/>
</dbReference>
<evidence type="ECO:0000256" key="15">
    <source>
        <dbReference type="ARBA" id="ARBA00023328"/>
    </source>
</evidence>
<name>A0A4U0USK4_9PEZI</name>
<dbReference type="GO" id="GO:0008608">
    <property type="term" value="P:attachment of spindle microtubules to kinetochore"/>
    <property type="evidence" value="ECO:0007669"/>
    <property type="project" value="InterPro"/>
</dbReference>
<keyword evidence="12" id="KW-0206">Cytoskeleton</keyword>
<evidence type="ECO:0000256" key="14">
    <source>
        <dbReference type="ARBA" id="ARBA00023306"/>
    </source>
</evidence>
<proteinExistence type="inferred from homology"/>
<evidence type="ECO:0000256" key="10">
    <source>
        <dbReference type="ARBA" id="ARBA00022776"/>
    </source>
</evidence>
<keyword evidence="8" id="KW-0132">Cell division</keyword>
<dbReference type="GO" id="GO:0072686">
    <property type="term" value="C:mitotic spindle"/>
    <property type="evidence" value="ECO:0007669"/>
    <property type="project" value="InterPro"/>
</dbReference>
<sequence length="98" mass="11572">MIREHTYLLLDQEKLNEAIVVLNRSLQVRLCLPVWLQPPLMFCQEINVQNMNVELVAQMFQNYQSNVLFHLEGTGRFVEDADISFQYTDAAWKQRRTA</sequence>
<evidence type="ECO:0000256" key="11">
    <source>
        <dbReference type="ARBA" id="ARBA00022838"/>
    </source>
</evidence>
<gene>
    <name evidence="17" type="ORF">B0A54_10588</name>
</gene>
<dbReference type="STRING" id="329885.A0A4U0USK4"/>
<keyword evidence="9" id="KW-0493">Microtubule</keyword>
<evidence type="ECO:0000313" key="17">
    <source>
        <dbReference type="EMBL" id="TKA37985.1"/>
    </source>
</evidence>
<organism evidence="17 18">
    <name type="scientific">Friedmanniomyces endolithicus</name>
    <dbReference type="NCBI Taxonomy" id="329885"/>
    <lineage>
        <taxon>Eukaryota</taxon>
        <taxon>Fungi</taxon>
        <taxon>Dikarya</taxon>
        <taxon>Ascomycota</taxon>
        <taxon>Pezizomycotina</taxon>
        <taxon>Dothideomycetes</taxon>
        <taxon>Dothideomycetidae</taxon>
        <taxon>Mycosphaerellales</taxon>
        <taxon>Teratosphaeriaceae</taxon>
        <taxon>Friedmanniomyces</taxon>
    </lineage>
</organism>
<evidence type="ECO:0000256" key="9">
    <source>
        <dbReference type="ARBA" id="ARBA00022701"/>
    </source>
</evidence>
<dbReference type="GO" id="GO:0042729">
    <property type="term" value="C:DASH complex"/>
    <property type="evidence" value="ECO:0007669"/>
    <property type="project" value="InterPro"/>
</dbReference>
<dbReference type="PANTHER" id="PTHR28222:SF1">
    <property type="entry name" value="DASH COMPLEX SUBUNIT DAD4"/>
    <property type="match status" value="1"/>
</dbReference>